<comment type="caution">
    <text evidence="2">The sequence shown here is derived from an EMBL/GenBank/DDBJ whole genome shotgun (WGS) entry which is preliminary data.</text>
</comment>
<dbReference type="EMBL" id="PFSC01000055">
    <property type="protein sequence ID" value="PJC33066.1"/>
    <property type="molecule type" value="Genomic_DNA"/>
</dbReference>
<dbReference type="AlphaFoldDB" id="A0A2M8F1A9"/>
<reference evidence="3" key="1">
    <citation type="submission" date="2017-09" db="EMBL/GenBank/DDBJ databases">
        <title>Depth-based differentiation of microbial function through sediment-hosted aquifers and enrichment of novel symbionts in the deep terrestrial subsurface.</title>
        <authorList>
            <person name="Probst A.J."/>
            <person name="Ladd B."/>
            <person name="Jarett J.K."/>
            <person name="Geller-Mcgrath D.E."/>
            <person name="Sieber C.M.K."/>
            <person name="Emerson J.B."/>
            <person name="Anantharaman K."/>
            <person name="Thomas B.C."/>
            <person name="Malmstrom R."/>
            <person name="Stieglmeier M."/>
            <person name="Klingl A."/>
            <person name="Woyke T."/>
            <person name="Ryan C.M."/>
            <person name="Banfield J.F."/>
        </authorList>
    </citation>
    <scope>NUCLEOTIDE SEQUENCE [LARGE SCALE GENOMIC DNA]</scope>
</reference>
<feature type="region of interest" description="Disordered" evidence="1">
    <location>
        <begin position="70"/>
        <end position="90"/>
    </location>
</feature>
<evidence type="ECO:0000313" key="2">
    <source>
        <dbReference type="EMBL" id="PJC33066.1"/>
    </source>
</evidence>
<feature type="compositionally biased region" description="Basic and acidic residues" evidence="1">
    <location>
        <begin position="70"/>
        <end position="83"/>
    </location>
</feature>
<evidence type="ECO:0000256" key="1">
    <source>
        <dbReference type="SAM" id="MobiDB-lite"/>
    </source>
</evidence>
<accession>A0A2M8F1A9</accession>
<proteinExistence type="predicted"/>
<evidence type="ECO:0000313" key="3">
    <source>
        <dbReference type="Proteomes" id="UP000231383"/>
    </source>
</evidence>
<protein>
    <recommendedName>
        <fullName evidence="4">Antitoxin</fullName>
    </recommendedName>
</protein>
<organism evidence="2 3">
    <name type="scientific">Candidatus Roizmanbacteria bacterium CG_4_9_14_0_2_um_filter_39_13</name>
    <dbReference type="NCBI Taxonomy" id="1974839"/>
    <lineage>
        <taxon>Bacteria</taxon>
        <taxon>Candidatus Roizmaniibacteriota</taxon>
    </lineage>
</organism>
<evidence type="ECO:0008006" key="4">
    <source>
        <dbReference type="Google" id="ProtNLM"/>
    </source>
</evidence>
<sequence>MKYISSTDLRYKTSSIVSQLREGESFYLIHRSEVVGEIVPKMKKKPVFDAKKFERFLDKLGPVEKLTDSEREKRYREHLETKYGRPIPRQ</sequence>
<name>A0A2M8F1A9_9BACT</name>
<gene>
    <name evidence="2" type="ORF">CO051_02165</name>
</gene>
<dbReference type="Proteomes" id="UP000231383">
    <property type="component" value="Unassembled WGS sequence"/>
</dbReference>